<feature type="transmembrane region" description="Helical" evidence="6">
    <location>
        <begin position="97"/>
        <end position="118"/>
    </location>
</feature>
<feature type="transmembrane region" description="Helical" evidence="6">
    <location>
        <begin position="47"/>
        <end position="77"/>
    </location>
</feature>
<protein>
    <submittedName>
        <fullName evidence="7">PurR-regulated permease PerM</fullName>
    </submittedName>
</protein>
<dbReference type="Pfam" id="PF01594">
    <property type="entry name" value="AI-2E_transport"/>
    <property type="match status" value="1"/>
</dbReference>
<keyword evidence="3 6" id="KW-0812">Transmembrane</keyword>
<dbReference type="RefSeq" id="WP_307279299.1">
    <property type="nucleotide sequence ID" value="NZ_JAUSVX010000012.1"/>
</dbReference>
<proteinExistence type="inferred from homology"/>
<evidence type="ECO:0000256" key="1">
    <source>
        <dbReference type="ARBA" id="ARBA00004141"/>
    </source>
</evidence>
<dbReference type="PANTHER" id="PTHR21716:SF16">
    <property type="entry name" value="BLL1467 PROTEIN"/>
    <property type="match status" value="1"/>
</dbReference>
<feature type="transmembrane region" description="Helical" evidence="6">
    <location>
        <begin position="293"/>
        <end position="310"/>
    </location>
</feature>
<organism evidence="7 8">
    <name type="scientific">Labrys wisconsinensis</name>
    <dbReference type="NCBI Taxonomy" id="425677"/>
    <lineage>
        <taxon>Bacteria</taxon>
        <taxon>Pseudomonadati</taxon>
        <taxon>Pseudomonadota</taxon>
        <taxon>Alphaproteobacteria</taxon>
        <taxon>Hyphomicrobiales</taxon>
        <taxon>Xanthobacteraceae</taxon>
        <taxon>Labrys</taxon>
    </lineage>
</organism>
<feature type="transmembrane region" description="Helical" evidence="6">
    <location>
        <begin position="230"/>
        <end position="252"/>
    </location>
</feature>
<dbReference type="EMBL" id="JAUSVX010000012">
    <property type="protein sequence ID" value="MDQ0472453.1"/>
    <property type="molecule type" value="Genomic_DNA"/>
</dbReference>
<dbReference type="Proteomes" id="UP001242480">
    <property type="component" value="Unassembled WGS sequence"/>
</dbReference>
<evidence type="ECO:0000256" key="6">
    <source>
        <dbReference type="SAM" id="Phobius"/>
    </source>
</evidence>
<comment type="caution">
    <text evidence="7">The sequence shown here is derived from an EMBL/GenBank/DDBJ whole genome shotgun (WGS) entry which is preliminary data.</text>
</comment>
<reference evidence="7 8" key="1">
    <citation type="submission" date="2023-07" db="EMBL/GenBank/DDBJ databases">
        <title>Genomic Encyclopedia of Type Strains, Phase IV (KMG-IV): sequencing the most valuable type-strain genomes for metagenomic binning, comparative biology and taxonomic classification.</title>
        <authorList>
            <person name="Goeker M."/>
        </authorList>
    </citation>
    <scope>NUCLEOTIDE SEQUENCE [LARGE SCALE GENOMIC DNA]</scope>
    <source>
        <strain evidence="7 8">DSM 19619</strain>
    </source>
</reference>
<keyword evidence="5 6" id="KW-0472">Membrane</keyword>
<keyword evidence="8" id="KW-1185">Reference proteome</keyword>
<accession>A0ABU0JGC3</accession>
<name>A0ABU0JGC3_9HYPH</name>
<comment type="subcellular location">
    <subcellularLocation>
        <location evidence="1">Membrane</location>
        <topology evidence="1">Multi-pass membrane protein</topology>
    </subcellularLocation>
</comment>
<feature type="transmembrane region" description="Helical" evidence="6">
    <location>
        <begin position="258"/>
        <end position="286"/>
    </location>
</feature>
<feature type="transmembrane region" description="Helical" evidence="6">
    <location>
        <begin position="330"/>
        <end position="357"/>
    </location>
</feature>
<dbReference type="PANTHER" id="PTHR21716">
    <property type="entry name" value="TRANSMEMBRANE PROTEIN"/>
    <property type="match status" value="1"/>
</dbReference>
<keyword evidence="4 6" id="KW-1133">Transmembrane helix</keyword>
<comment type="similarity">
    <text evidence="2">Belongs to the autoinducer-2 exporter (AI-2E) (TC 2.A.86) family.</text>
</comment>
<evidence type="ECO:0000256" key="5">
    <source>
        <dbReference type="ARBA" id="ARBA00023136"/>
    </source>
</evidence>
<evidence type="ECO:0000256" key="4">
    <source>
        <dbReference type="ARBA" id="ARBA00022989"/>
    </source>
</evidence>
<evidence type="ECO:0000256" key="2">
    <source>
        <dbReference type="ARBA" id="ARBA00009773"/>
    </source>
</evidence>
<gene>
    <name evidence="7" type="ORF">QO011_005482</name>
</gene>
<evidence type="ECO:0000313" key="7">
    <source>
        <dbReference type="EMBL" id="MDQ0472453.1"/>
    </source>
</evidence>
<sequence>MSDAADLAAGGMDEAALRRGGSVEAGPAGIEDAAGASGRIFPDKTLVVLSCLLAIAVLTIAYVAAEIILPLVLAFVLKLLLQPGMRLLERLHIPRALAALVLIVAVFSVIVGLGAAVAGPASAWAEKLPAGLPRLEERLQFLSRPIKTLQAFLHQIDGGAGGSADLGLTETLFRGTQHFAGGFFETILILFFLLVSGDTFLRRFVEVLPRFSDKRQVVALSQQVEENISAYLVTITVMNAAVGIATGIAMWACGLGDPVLWGVLAFLLNFVPIMGPVFGIVLFFFAGLLTMDGFWPALMPAGLYLGIHLVEGEMITPMLLARRFTLNPVLVIISLIFWFWMWGAPGAILAVPLLAVAKIICDGIRPLNAIGHFLEG</sequence>
<evidence type="ECO:0000256" key="3">
    <source>
        <dbReference type="ARBA" id="ARBA00022692"/>
    </source>
</evidence>
<evidence type="ECO:0000313" key="8">
    <source>
        <dbReference type="Proteomes" id="UP001242480"/>
    </source>
</evidence>
<dbReference type="InterPro" id="IPR002549">
    <property type="entry name" value="AI-2E-like"/>
</dbReference>
<feature type="transmembrane region" description="Helical" evidence="6">
    <location>
        <begin position="179"/>
        <end position="201"/>
    </location>
</feature>